<feature type="region of interest" description="Disordered" evidence="1">
    <location>
        <begin position="1"/>
        <end position="25"/>
    </location>
</feature>
<accession>A0A368XH62</accession>
<dbReference type="OrthoDB" id="2943217at2"/>
<organism evidence="3 4">
    <name type="scientific">Saliterribacillus persicus</name>
    <dbReference type="NCBI Taxonomy" id="930114"/>
    <lineage>
        <taxon>Bacteria</taxon>
        <taxon>Bacillati</taxon>
        <taxon>Bacillota</taxon>
        <taxon>Bacilli</taxon>
        <taxon>Bacillales</taxon>
        <taxon>Bacillaceae</taxon>
        <taxon>Saliterribacillus</taxon>
    </lineage>
</organism>
<dbReference type="RefSeq" id="WP_114353644.1">
    <property type="nucleotide sequence ID" value="NZ_QPJJ01000011.1"/>
</dbReference>
<keyword evidence="2" id="KW-1133">Transmembrane helix</keyword>
<evidence type="ECO:0000313" key="3">
    <source>
        <dbReference type="EMBL" id="RCW65354.1"/>
    </source>
</evidence>
<evidence type="ECO:0000256" key="1">
    <source>
        <dbReference type="SAM" id="MobiDB-lite"/>
    </source>
</evidence>
<gene>
    <name evidence="3" type="ORF">DFR57_11183</name>
</gene>
<evidence type="ECO:0008006" key="5">
    <source>
        <dbReference type="Google" id="ProtNLM"/>
    </source>
</evidence>
<proteinExistence type="predicted"/>
<sequence>MTENNDKNKNTAFRAPQYNNNSGTVKIQPDYDNRIEKEKDEAEFAEEMAPVGMGNAYNKNEDSTEDVISMYGWIGIVLSIVSFFIWPLVMAIGGIVLGVISRTKGATMIGNIAIGISIVSLVFWIFLDPVF</sequence>
<dbReference type="PANTHER" id="PTHR40040:SF1">
    <property type="entry name" value="MEMBRANE PROTEIN"/>
    <property type="match status" value="1"/>
</dbReference>
<evidence type="ECO:0000256" key="2">
    <source>
        <dbReference type="SAM" id="Phobius"/>
    </source>
</evidence>
<reference evidence="3 4" key="1">
    <citation type="submission" date="2018-07" db="EMBL/GenBank/DDBJ databases">
        <title>Genomic Encyclopedia of Type Strains, Phase IV (KMG-IV): sequencing the most valuable type-strain genomes for metagenomic binning, comparative biology and taxonomic classification.</title>
        <authorList>
            <person name="Goeker M."/>
        </authorList>
    </citation>
    <scope>NUCLEOTIDE SEQUENCE [LARGE SCALE GENOMIC DNA]</scope>
    <source>
        <strain evidence="3 4">DSM 27696</strain>
    </source>
</reference>
<name>A0A368XH62_9BACI</name>
<dbReference type="Proteomes" id="UP000252585">
    <property type="component" value="Unassembled WGS sequence"/>
</dbReference>
<feature type="transmembrane region" description="Helical" evidence="2">
    <location>
        <begin position="109"/>
        <end position="127"/>
    </location>
</feature>
<dbReference type="InterPro" id="IPR055338">
    <property type="entry name" value="YqfX-like"/>
</dbReference>
<evidence type="ECO:0000313" key="4">
    <source>
        <dbReference type="Proteomes" id="UP000252585"/>
    </source>
</evidence>
<keyword evidence="2" id="KW-0812">Transmembrane</keyword>
<feature type="transmembrane region" description="Helical" evidence="2">
    <location>
        <begin position="70"/>
        <end position="97"/>
    </location>
</feature>
<dbReference type="AlphaFoldDB" id="A0A368XH62"/>
<comment type="caution">
    <text evidence="3">The sequence shown here is derived from an EMBL/GenBank/DDBJ whole genome shotgun (WGS) entry which is preliminary data.</text>
</comment>
<keyword evidence="4" id="KW-1185">Reference proteome</keyword>
<keyword evidence="2" id="KW-0472">Membrane</keyword>
<protein>
    <recommendedName>
        <fullName evidence="5">DUF4190 domain-containing protein</fullName>
    </recommendedName>
</protein>
<dbReference type="EMBL" id="QPJJ01000011">
    <property type="protein sequence ID" value="RCW65354.1"/>
    <property type="molecule type" value="Genomic_DNA"/>
</dbReference>
<dbReference type="PANTHER" id="PTHR40040">
    <property type="entry name" value="SMALL HYDROPHOBIC PROTEIN-RELATED"/>
    <property type="match status" value="1"/>
</dbReference>